<evidence type="ECO:0000256" key="2">
    <source>
        <dbReference type="ARBA" id="ARBA00022840"/>
    </source>
</evidence>
<dbReference type="GO" id="GO:0005524">
    <property type="term" value="F:ATP binding"/>
    <property type="evidence" value="ECO:0007669"/>
    <property type="project" value="UniProtKB-UniRule"/>
</dbReference>
<evidence type="ECO:0000313" key="8">
    <source>
        <dbReference type="Proteomes" id="UP000014978"/>
    </source>
</evidence>
<dbReference type="Gene3D" id="3.40.850.10">
    <property type="entry name" value="Kinesin motor domain"/>
    <property type="match status" value="1"/>
</dbReference>
<dbReference type="GO" id="GO:0003777">
    <property type="term" value="F:microtubule motor activity"/>
    <property type="evidence" value="ECO:0007669"/>
    <property type="project" value="InterPro"/>
</dbReference>
<dbReference type="SUPFAM" id="SSF52540">
    <property type="entry name" value="P-loop containing nucleoside triphosphate hydrolases"/>
    <property type="match status" value="1"/>
</dbReference>
<dbReference type="FunCoup" id="S7W5L1">
    <property type="interactions" value="53"/>
</dbReference>
<feature type="binding site" evidence="3">
    <location>
        <begin position="258"/>
        <end position="265"/>
    </location>
    <ligand>
        <name>ATP</name>
        <dbReference type="ChEBI" id="CHEBI:30616"/>
    </ligand>
</feature>
<dbReference type="GO" id="GO:0008017">
    <property type="term" value="F:microtubule binding"/>
    <property type="evidence" value="ECO:0007669"/>
    <property type="project" value="InterPro"/>
</dbReference>
<keyword evidence="3 4" id="KW-0505">Motor protein</keyword>
<dbReference type="STRING" id="1358809.S7W5L1"/>
<dbReference type="GO" id="GO:0005874">
    <property type="term" value="C:microtubule"/>
    <property type="evidence" value="ECO:0007669"/>
    <property type="project" value="UniProtKB-KW"/>
</dbReference>
<dbReference type="PANTHER" id="PTHR47972">
    <property type="entry name" value="KINESIN-LIKE PROTEIN KLP-3"/>
    <property type="match status" value="1"/>
</dbReference>
<dbReference type="PROSITE" id="PS00411">
    <property type="entry name" value="KINESIN_MOTOR_1"/>
    <property type="match status" value="1"/>
</dbReference>
<organism evidence="7 8">
    <name type="scientific">Spraguea lophii (strain 42_110)</name>
    <name type="common">Microsporidian parasite</name>
    <dbReference type="NCBI Taxonomy" id="1358809"/>
    <lineage>
        <taxon>Eukaryota</taxon>
        <taxon>Fungi</taxon>
        <taxon>Fungi incertae sedis</taxon>
        <taxon>Microsporidia</taxon>
        <taxon>Spragueidae</taxon>
        <taxon>Spraguea</taxon>
    </lineage>
</organism>
<dbReference type="EMBL" id="ATCN01001045">
    <property type="protein sequence ID" value="EPR78080.1"/>
    <property type="molecule type" value="Genomic_DNA"/>
</dbReference>
<comment type="similarity">
    <text evidence="3 4">Belongs to the TRAFAC class myosin-kinesin ATPase superfamily. Kinesin family.</text>
</comment>
<dbReference type="PROSITE" id="PS50067">
    <property type="entry name" value="KINESIN_MOTOR_2"/>
    <property type="match status" value="1"/>
</dbReference>
<proteinExistence type="inferred from homology"/>
<dbReference type="VEuPathDB" id="MicrosporidiaDB:SLOPH_2286"/>
<gene>
    <name evidence="7" type="ORF">SLOPH_2286</name>
</gene>
<evidence type="ECO:0000256" key="1">
    <source>
        <dbReference type="ARBA" id="ARBA00022741"/>
    </source>
</evidence>
<evidence type="ECO:0000256" key="4">
    <source>
        <dbReference type="RuleBase" id="RU000394"/>
    </source>
</evidence>
<feature type="coiled-coil region" evidence="5">
    <location>
        <begin position="144"/>
        <end position="171"/>
    </location>
</feature>
<dbReference type="OrthoDB" id="3176171at2759"/>
<dbReference type="InterPro" id="IPR001752">
    <property type="entry name" value="Kinesin_motor_dom"/>
</dbReference>
<keyword evidence="4" id="KW-0493">Microtubule</keyword>
<feature type="coiled-coil region" evidence="5">
    <location>
        <begin position="39"/>
        <end position="73"/>
    </location>
</feature>
<dbReference type="InterPro" id="IPR019821">
    <property type="entry name" value="Kinesin_motor_CS"/>
</dbReference>
<keyword evidence="8" id="KW-1185">Reference proteome</keyword>
<keyword evidence="2 3" id="KW-0067">ATP-binding</keyword>
<dbReference type="InParanoid" id="S7W5L1"/>
<evidence type="ECO:0000256" key="5">
    <source>
        <dbReference type="SAM" id="Coils"/>
    </source>
</evidence>
<comment type="caution">
    <text evidence="7">The sequence shown here is derived from an EMBL/GenBank/DDBJ whole genome shotgun (WGS) entry which is preliminary data.</text>
</comment>
<evidence type="ECO:0000313" key="7">
    <source>
        <dbReference type="EMBL" id="EPR78080.1"/>
    </source>
</evidence>
<protein>
    <recommendedName>
        <fullName evidence="4">Kinesin-like protein</fullName>
    </recommendedName>
</protein>
<keyword evidence="5" id="KW-0175">Coiled coil</keyword>
<evidence type="ECO:0000256" key="3">
    <source>
        <dbReference type="PROSITE-ProRule" id="PRU00283"/>
    </source>
</evidence>
<dbReference type="InterPro" id="IPR027640">
    <property type="entry name" value="Kinesin-like_fam"/>
</dbReference>
<evidence type="ECO:0000259" key="6">
    <source>
        <dbReference type="PROSITE" id="PS50067"/>
    </source>
</evidence>
<dbReference type="HOGENOM" id="CLU_001485_12_4_1"/>
<dbReference type="InterPro" id="IPR027417">
    <property type="entry name" value="P-loop_NTPase"/>
</dbReference>
<name>S7W5L1_SPRLO</name>
<dbReference type="PRINTS" id="PR00380">
    <property type="entry name" value="KINESINHEAVY"/>
</dbReference>
<accession>S7W5L1</accession>
<dbReference type="GO" id="GO:0007018">
    <property type="term" value="P:microtubule-based movement"/>
    <property type="evidence" value="ECO:0007669"/>
    <property type="project" value="InterPro"/>
</dbReference>
<dbReference type="AlphaFoldDB" id="S7W5L1"/>
<dbReference type="OMA" id="MSACTAN"/>
<dbReference type="InterPro" id="IPR036961">
    <property type="entry name" value="Kinesin_motor_dom_sf"/>
</dbReference>
<keyword evidence="1 3" id="KW-0547">Nucleotide-binding</keyword>
<dbReference type="SMART" id="SM00129">
    <property type="entry name" value="KISc"/>
    <property type="match status" value="1"/>
</dbReference>
<feature type="domain" description="Kinesin motor" evidence="6">
    <location>
        <begin position="185"/>
        <end position="485"/>
    </location>
</feature>
<sequence>MAYNPDLKKRIEEMQSIFDEIHYKLENKNYSPIKKKTLIQNSDKELLQYFQENENINNEINKFREIKKSMNIEDNIQKTKKEEEVTILKKRNLNNLKLIEKLKYKLKTNNGKDEKIQEIKDDLSVCNDNVDKLINHFKFITQKYVVMNAKLREYEKQISELKEKNIYIEQEEKITREELLNIKGSLRVLLRIRNKKNNNRGPFKILGTKSLLIENKRDKFQFDHIFEAKSTQENIFRELKPIILSVLDGYNICIFAYGQTGSGKTYTMEGENENLGIIPRAIKSIFMQLKKYEKKKITITQIEIYNDQVKDLIGNKNVEIRYENDELKLNSEKIEITNEAQLLEILKKANEKRSVGETKCNLNSSRSHSLFTVKIEIYGEEIINGTISFIDLAGSERLKESQAEGVRLKETQYINKSLLSLRNVITNIVNNEKYIPFRDSKLTYLLKNYLLNKSRVAMIVNVSSNHEDLNETLCSLKFGQIAKNCIIGPSTQNLERII</sequence>
<dbReference type="PANTHER" id="PTHR47972:SF28">
    <property type="entry name" value="KINESIN-LIKE PROTEIN KLP-3"/>
    <property type="match status" value="1"/>
</dbReference>
<dbReference type="Pfam" id="PF00225">
    <property type="entry name" value="Kinesin"/>
    <property type="match status" value="1"/>
</dbReference>
<reference evidence="8" key="1">
    <citation type="journal article" date="2013" name="PLoS Genet.">
        <title>The genome of Spraguea lophii and the basis of host-microsporidian interactions.</title>
        <authorList>
            <person name="Campbell S.E."/>
            <person name="Williams T.A."/>
            <person name="Yousuf A."/>
            <person name="Soanes D.M."/>
            <person name="Paszkiewicz K.H."/>
            <person name="Williams B.A.P."/>
        </authorList>
    </citation>
    <scope>NUCLEOTIDE SEQUENCE [LARGE SCALE GENOMIC DNA]</scope>
    <source>
        <strain evidence="8">42_110</strain>
    </source>
</reference>
<dbReference type="Proteomes" id="UP000014978">
    <property type="component" value="Unassembled WGS sequence"/>
</dbReference>